<organism evidence="1 2">
    <name type="scientific">Zophobas morio</name>
    <dbReference type="NCBI Taxonomy" id="2755281"/>
    <lineage>
        <taxon>Eukaryota</taxon>
        <taxon>Metazoa</taxon>
        <taxon>Ecdysozoa</taxon>
        <taxon>Arthropoda</taxon>
        <taxon>Hexapoda</taxon>
        <taxon>Insecta</taxon>
        <taxon>Pterygota</taxon>
        <taxon>Neoptera</taxon>
        <taxon>Endopterygota</taxon>
        <taxon>Coleoptera</taxon>
        <taxon>Polyphaga</taxon>
        <taxon>Cucujiformia</taxon>
        <taxon>Tenebrionidae</taxon>
        <taxon>Zophobas</taxon>
    </lineage>
</organism>
<dbReference type="EMBL" id="JALNTZ010000006">
    <property type="protein sequence ID" value="KAJ3649854.1"/>
    <property type="molecule type" value="Genomic_DNA"/>
</dbReference>
<dbReference type="AlphaFoldDB" id="A0AA38MB47"/>
<proteinExistence type="predicted"/>
<name>A0AA38MB47_9CUCU</name>
<reference evidence="1" key="1">
    <citation type="journal article" date="2023" name="G3 (Bethesda)">
        <title>Whole genome assemblies of Zophobas morio and Tenebrio molitor.</title>
        <authorList>
            <person name="Kaur S."/>
            <person name="Stinson S.A."/>
            <person name="diCenzo G.C."/>
        </authorList>
    </citation>
    <scope>NUCLEOTIDE SEQUENCE</scope>
    <source>
        <strain evidence="1">QUZm001</strain>
    </source>
</reference>
<dbReference type="Proteomes" id="UP001168821">
    <property type="component" value="Unassembled WGS sequence"/>
</dbReference>
<comment type="caution">
    <text evidence="1">The sequence shown here is derived from an EMBL/GenBank/DDBJ whole genome shotgun (WGS) entry which is preliminary data.</text>
</comment>
<sequence>MSPLSRVTLQTVDSAIAEILADNFQNSLSFFNYSLEFFVDKKSREESFTDVPLVDTGPLNLPITMEELMYALDNCKNSAPGPDEVPFILLQRLPPQGKTYLLQTYNDLFQSGSFSAT</sequence>
<evidence type="ECO:0000313" key="2">
    <source>
        <dbReference type="Proteomes" id="UP001168821"/>
    </source>
</evidence>
<evidence type="ECO:0000313" key="1">
    <source>
        <dbReference type="EMBL" id="KAJ3649854.1"/>
    </source>
</evidence>
<gene>
    <name evidence="1" type="ORF">Zmor_021572</name>
</gene>
<protein>
    <submittedName>
        <fullName evidence="1">Uncharacterized protein</fullName>
    </submittedName>
</protein>
<accession>A0AA38MB47</accession>
<keyword evidence="2" id="KW-1185">Reference proteome</keyword>